<comment type="caution">
    <text evidence="1">The sequence shown here is derived from an EMBL/GenBank/DDBJ whole genome shotgun (WGS) entry which is preliminary data.</text>
</comment>
<organism evidence="1 2">
    <name type="scientific">Advenella alkanexedens</name>
    <dbReference type="NCBI Taxonomy" id="1481665"/>
    <lineage>
        <taxon>Bacteria</taxon>
        <taxon>Pseudomonadati</taxon>
        <taxon>Pseudomonadota</taxon>
        <taxon>Betaproteobacteria</taxon>
        <taxon>Burkholderiales</taxon>
        <taxon>Alcaligenaceae</taxon>
    </lineage>
</organism>
<reference evidence="1 2" key="1">
    <citation type="submission" date="2021-06" db="EMBL/GenBank/DDBJ databases">
        <authorList>
            <person name="Lu T."/>
            <person name="Wang Q."/>
            <person name="Han X."/>
        </authorList>
    </citation>
    <scope>NUCLEOTIDE SEQUENCE [LARGE SCALE GENOMIC DNA]</scope>
    <source>
        <strain evidence="1 2">LAM0050</strain>
    </source>
</reference>
<gene>
    <name evidence="1" type="ORF">KU392_02375</name>
</gene>
<dbReference type="RefSeq" id="WP_217734446.1">
    <property type="nucleotide sequence ID" value="NZ_JAHSPR010000001.1"/>
</dbReference>
<dbReference type="EMBL" id="JAHSPR010000001">
    <property type="protein sequence ID" value="MBV4396101.1"/>
    <property type="molecule type" value="Genomic_DNA"/>
</dbReference>
<keyword evidence="2" id="KW-1185">Reference proteome</keyword>
<evidence type="ECO:0000313" key="2">
    <source>
        <dbReference type="Proteomes" id="UP000722165"/>
    </source>
</evidence>
<dbReference type="Proteomes" id="UP000722165">
    <property type="component" value="Unassembled WGS sequence"/>
</dbReference>
<protein>
    <submittedName>
        <fullName evidence="1">Uncharacterized protein</fullName>
    </submittedName>
</protein>
<sequence length="52" mass="5957">MKRNYRRFMGLFAQLQSIQAGYRNVFMCFHENIAVNIGLMLQGNAGYSLLVA</sequence>
<name>A0ABS6NLM0_9BURK</name>
<evidence type="ECO:0000313" key="1">
    <source>
        <dbReference type="EMBL" id="MBV4396101.1"/>
    </source>
</evidence>
<proteinExistence type="predicted"/>
<accession>A0ABS6NLM0</accession>